<evidence type="ECO:0000259" key="1">
    <source>
        <dbReference type="Pfam" id="PF06283"/>
    </source>
</evidence>
<evidence type="ECO:0000313" key="2">
    <source>
        <dbReference type="EMBL" id="MBB6069054.1"/>
    </source>
</evidence>
<dbReference type="RefSeq" id="WP_170031793.1">
    <property type="nucleotide sequence ID" value="NZ_JABDTL010000001.1"/>
</dbReference>
<dbReference type="EMBL" id="JACHIA010000001">
    <property type="protein sequence ID" value="MBB6069054.1"/>
    <property type="molecule type" value="Genomic_DNA"/>
</dbReference>
<dbReference type="Pfam" id="PF06283">
    <property type="entry name" value="ThuA"/>
    <property type="match status" value="1"/>
</dbReference>
<dbReference type="AlphaFoldDB" id="A0A841GUY7"/>
<protein>
    <recommendedName>
        <fullName evidence="1">ThuA-like domain-containing protein</fullName>
    </recommendedName>
</protein>
<accession>A0A841GUY7</accession>
<dbReference type="Gene3D" id="3.40.50.880">
    <property type="match status" value="1"/>
</dbReference>
<keyword evidence="3" id="KW-1185">Reference proteome</keyword>
<dbReference type="PROSITE" id="PS51257">
    <property type="entry name" value="PROKAR_LIPOPROTEIN"/>
    <property type="match status" value="1"/>
</dbReference>
<reference evidence="2 3" key="1">
    <citation type="submission" date="2020-08" db="EMBL/GenBank/DDBJ databases">
        <title>Genomic Encyclopedia of Type Strains, Phase IV (KMG-IV): sequencing the most valuable type-strain genomes for metagenomic binning, comparative biology and taxonomic classification.</title>
        <authorList>
            <person name="Goeker M."/>
        </authorList>
    </citation>
    <scope>NUCLEOTIDE SEQUENCE [LARGE SCALE GENOMIC DNA]</scope>
    <source>
        <strain evidence="2 3">DSM 29007</strain>
    </source>
</reference>
<gene>
    <name evidence="2" type="ORF">HNQ61_000665</name>
</gene>
<dbReference type="InterPro" id="IPR029010">
    <property type="entry name" value="ThuA-like"/>
</dbReference>
<dbReference type="Proteomes" id="UP000582837">
    <property type="component" value="Unassembled WGS sequence"/>
</dbReference>
<dbReference type="PANTHER" id="PTHR40469">
    <property type="entry name" value="SECRETED GLYCOSYL HYDROLASE"/>
    <property type="match status" value="1"/>
</dbReference>
<proteinExistence type="predicted"/>
<comment type="caution">
    <text evidence="2">The sequence shown here is derived from an EMBL/GenBank/DDBJ whole genome shotgun (WGS) entry which is preliminary data.</text>
</comment>
<feature type="domain" description="ThuA-like" evidence="1">
    <location>
        <begin position="32"/>
        <end position="248"/>
    </location>
</feature>
<name>A0A841GUY7_9BACT</name>
<dbReference type="PANTHER" id="PTHR40469:SF2">
    <property type="entry name" value="GALACTOSE-BINDING DOMAIN-LIKE SUPERFAMILY PROTEIN"/>
    <property type="match status" value="1"/>
</dbReference>
<sequence>MDRREFCGTVAISLLSAACGKPAAAPVSTPRRLLVVTETAGYRHASIPVAVRTIEELGRQTGSWRIAATAGTRDDVAAAISEAGLAQVDAVVFANTTGNIGFTPEGTDAFYRWMENGGAYIGLHSATDTFLGNARYVNLTRGEFDKHGPQTDVVVHVQDPAHPACAGLPASFPIHEEIYEFKNWSRGAVHMLLAMHAHPQTGAPGDYPLAWTHRPGRGRMFYTALGHRDDVYANPIFLQHLRGGMEWALGLRPGDDTPGNAIV</sequence>
<dbReference type="SUPFAM" id="SSF52317">
    <property type="entry name" value="Class I glutamine amidotransferase-like"/>
    <property type="match status" value="1"/>
</dbReference>
<dbReference type="InterPro" id="IPR029062">
    <property type="entry name" value="Class_I_gatase-like"/>
</dbReference>
<organism evidence="2 3">
    <name type="scientific">Longimicrobium terrae</name>
    <dbReference type="NCBI Taxonomy" id="1639882"/>
    <lineage>
        <taxon>Bacteria</taxon>
        <taxon>Pseudomonadati</taxon>
        <taxon>Gemmatimonadota</taxon>
        <taxon>Longimicrobiia</taxon>
        <taxon>Longimicrobiales</taxon>
        <taxon>Longimicrobiaceae</taxon>
        <taxon>Longimicrobium</taxon>
    </lineage>
</organism>
<evidence type="ECO:0000313" key="3">
    <source>
        <dbReference type="Proteomes" id="UP000582837"/>
    </source>
</evidence>